<name>A0AA40GHD0_9HYME</name>
<evidence type="ECO:0000313" key="1">
    <source>
        <dbReference type="EMBL" id="KAK1137863.1"/>
    </source>
</evidence>
<gene>
    <name evidence="1" type="ORF">K0M31_002357</name>
</gene>
<protein>
    <submittedName>
        <fullName evidence="1">Uncharacterized protein</fullName>
    </submittedName>
</protein>
<keyword evidence="2" id="KW-1185">Reference proteome</keyword>
<comment type="caution">
    <text evidence="1">The sequence shown here is derived from an EMBL/GenBank/DDBJ whole genome shotgun (WGS) entry which is preliminary data.</text>
</comment>
<evidence type="ECO:0000313" key="2">
    <source>
        <dbReference type="Proteomes" id="UP001177670"/>
    </source>
</evidence>
<dbReference type="Proteomes" id="UP001177670">
    <property type="component" value="Unassembled WGS sequence"/>
</dbReference>
<organism evidence="1 2">
    <name type="scientific">Melipona bicolor</name>
    <dbReference type="NCBI Taxonomy" id="60889"/>
    <lineage>
        <taxon>Eukaryota</taxon>
        <taxon>Metazoa</taxon>
        <taxon>Ecdysozoa</taxon>
        <taxon>Arthropoda</taxon>
        <taxon>Hexapoda</taxon>
        <taxon>Insecta</taxon>
        <taxon>Pterygota</taxon>
        <taxon>Neoptera</taxon>
        <taxon>Endopterygota</taxon>
        <taxon>Hymenoptera</taxon>
        <taxon>Apocrita</taxon>
        <taxon>Aculeata</taxon>
        <taxon>Apoidea</taxon>
        <taxon>Anthophila</taxon>
        <taxon>Apidae</taxon>
        <taxon>Melipona</taxon>
    </lineage>
</organism>
<reference evidence="1" key="1">
    <citation type="submission" date="2021-10" db="EMBL/GenBank/DDBJ databases">
        <title>Melipona bicolor Genome sequencing and assembly.</title>
        <authorList>
            <person name="Araujo N.S."/>
            <person name="Arias M.C."/>
        </authorList>
    </citation>
    <scope>NUCLEOTIDE SEQUENCE</scope>
    <source>
        <strain evidence="1">USP_2M_L1-L4_2017</strain>
        <tissue evidence="1">Whole body</tissue>
    </source>
</reference>
<accession>A0AA40GHD0</accession>
<proteinExistence type="predicted"/>
<sequence>MLDQSRIAGRPDRAGHFVSLVSRDRSREQPAGFQDIDHPRPWGHQTRIIIDIGTFKCWTLWEFGTDPPSYGSVRWICTCLAR</sequence>
<dbReference type="EMBL" id="JAHYIQ010000001">
    <property type="protein sequence ID" value="KAK1137863.1"/>
    <property type="molecule type" value="Genomic_DNA"/>
</dbReference>
<dbReference type="AlphaFoldDB" id="A0AA40GHD0"/>